<keyword evidence="2" id="KW-0472">Membrane</keyword>
<sequence length="510" mass="55355">MEAVYTEIRIALFAIWRLRWLAIVVAWGICLVGWAFVMRIPASFESATRISVQTSSRLTGQIGIDDSDRQKDMERVRQSLTSTETLKRVVANVSNGERALTSAESLPLIGALRSGISITANGDNLLEIKTRVGLKDFSDRETAFIVRNVTQQLVDIFVQENILGSRDESQQALAFLDQELARRAKELANVDRQRASLAQRTMGNLPGSGSLEQRMELARNELSNVESNLMSAQSALAAMNGQLAATPASIPVAGAPGGGSTEQRIAMLEGQLSDAAARGWTDRHPDVIAIKAQLSQARAEQRRGGSVSGPMTPNPVYVSIKSMQAERQGNVAMYSARKAQLQADMQQIATRQITAPDEEVTSQKLDRDYTVLRDQYNKLLADRENAKLRADATGKSDKVAFRVIDRPSFPTKPAAPNRPMLLAGVLIAGLMLGSGVAFAKSQLSNSYTTTQQLAKASGLPVLGAISEVVTVETRAAKRQQLIWFSSAAGALTGVFGLLLLVEFVKRLMIS</sequence>
<feature type="transmembrane region" description="Helical" evidence="2">
    <location>
        <begin position="20"/>
        <end position="40"/>
    </location>
</feature>
<dbReference type="InterPro" id="IPR032807">
    <property type="entry name" value="GNVR"/>
</dbReference>
<evidence type="ECO:0000313" key="4">
    <source>
        <dbReference type="EMBL" id="TZG29122.1"/>
    </source>
</evidence>
<reference evidence="4 5" key="1">
    <citation type="submission" date="2019-08" db="EMBL/GenBank/DDBJ databases">
        <authorList>
            <person name="Wang G."/>
            <person name="Xu Z."/>
        </authorList>
    </citation>
    <scope>NUCLEOTIDE SEQUENCE [LARGE SCALE GENOMIC DNA]</scope>
    <source>
        <strain evidence="4 5">ZX</strain>
    </source>
</reference>
<keyword evidence="5" id="KW-1185">Reference proteome</keyword>
<evidence type="ECO:0000313" key="5">
    <source>
        <dbReference type="Proteomes" id="UP000322077"/>
    </source>
</evidence>
<gene>
    <name evidence="4" type="ORF">FYJ91_03015</name>
</gene>
<keyword evidence="1" id="KW-0175">Coiled coil</keyword>
<keyword evidence="2" id="KW-1133">Transmembrane helix</keyword>
<dbReference type="RefSeq" id="WP_149520784.1">
    <property type="nucleotide sequence ID" value="NZ_VTOU01000001.1"/>
</dbReference>
<name>A0A5D9CD91_9SPHN</name>
<dbReference type="Pfam" id="PF13807">
    <property type="entry name" value="GNVR"/>
    <property type="match status" value="1"/>
</dbReference>
<evidence type="ECO:0000256" key="1">
    <source>
        <dbReference type="SAM" id="Coils"/>
    </source>
</evidence>
<comment type="caution">
    <text evidence="4">The sequence shown here is derived from an EMBL/GenBank/DDBJ whole genome shotgun (WGS) entry which is preliminary data.</text>
</comment>
<feature type="coiled-coil region" evidence="1">
    <location>
        <begin position="208"/>
        <end position="235"/>
    </location>
</feature>
<evidence type="ECO:0000259" key="3">
    <source>
        <dbReference type="Pfam" id="PF13807"/>
    </source>
</evidence>
<organism evidence="4 5">
    <name type="scientific">Sphingomonas montanisoli</name>
    <dbReference type="NCBI Taxonomy" id="2606412"/>
    <lineage>
        <taxon>Bacteria</taxon>
        <taxon>Pseudomonadati</taxon>
        <taxon>Pseudomonadota</taxon>
        <taxon>Alphaproteobacteria</taxon>
        <taxon>Sphingomonadales</taxon>
        <taxon>Sphingomonadaceae</taxon>
        <taxon>Sphingomonas</taxon>
    </lineage>
</organism>
<proteinExistence type="predicted"/>
<accession>A0A5D9CD91</accession>
<dbReference type="InterPro" id="IPR014345">
    <property type="entry name" value="XrtA_polysacc_chain"/>
</dbReference>
<dbReference type="PANTHER" id="PTHR32309">
    <property type="entry name" value="TYROSINE-PROTEIN KINASE"/>
    <property type="match status" value="1"/>
</dbReference>
<keyword evidence="2" id="KW-0812">Transmembrane</keyword>
<dbReference type="Proteomes" id="UP000322077">
    <property type="component" value="Unassembled WGS sequence"/>
</dbReference>
<feature type="domain" description="Tyrosine-protein kinase G-rich" evidence="3">
    <location>
        <begin position="364"/>
        <end position="441"/>
    </location>
</feature>
<dbReference type="NCBIfam" id="TIGR03007">
    <property type="entry name" value="pepcterm_ChnLen"/>
    <property type="match status" value="1"/>
</dbReference>
<protein>
    <submittedName>
        <fullName evidence="4">Polysaccharide chain length determinant</fullName>
    </submittedName>
</protein>
<evidence type="ECO:0000256" key="2">
    <source>
        <dbReference type="SAM" id="Phobius"/>
    </source>
</evidence>
<dbReference type="PANTHER" id="PTHR32309:SF31">
    <property type="entry name" value="CAPSULAR EXOPOLYSACCHARIDE FAMILY"/>
    <property type="match status" value="1"/>
</dbReference>
<feature type="transmembrane region" description="Helical" evidence="2">
    <location>
        <begin position="420"/>
        <end position="439"/>
    </location>
</feature>
<dbReference type="InterPro" id="IPR050445">
    <property type="entry name" value="Bact_polysacc_biosynth/exp"/>
</dbReference>
<feature type="transmembrane region" description="Helical" evidence="2">
    <location>
        <begin position="481"/>
        <end position="504"/>
    </location>
</feature>
<dbReference type="AlphaFoldDB" id="A0A5D9CD91"/>
<dbReference type="EMBL" id="VTOU01000001">
    <property type="protein sequence ID" value="TZG29122.1"/>
    <property type="molecule type" value="Genomic_DNA"/>
</dbReference>